<dbReference type="OrthoDB" id="57939at2759"/>
<dbReference type="CDD" id="cd00641">
    <property type="entry name" value="GTP_cyclohydro2"/>
    <property type="match status" value="1"/>
</dbReference>
<dbReference type="Gene3D" id="3.40.50.10990">
    <property type="entry name" value="GTP cyclohydrolase II"/>
    <property type="match status" value="1"/>
</dbReference>
<keyword evidence="2" id="KW-0547">Nucleotide-binding</keyword>
<comment type="similarity">
    <text evidence="1">Belongs to the GTP cyclohydrolase II family.</text>
</comment>
<dbReference type="Pfam" id="PF00925">
    <property type="entry name" value="GTP_cyclohydro2"/>
    <property type="match status" value="1"/>
</dbReference>
<sequence>MDRPKAIEVRDSINEVLAMLGKVTETRKKIIVKHKNDDAGDISRLAEDLLKRVKELEGEYITNRVLVMVLFSLVVYGDIADASVLICNSLMIIVEKEKSKKNAEINTGDQIIKSVEDGKPIEPFPSRVVLTTYPGQSGVRPIPLKWGAPTPLERGPIVVSRAPELIGLRNAIGAHGGSYCIYKALAVAVGAISPNHKPDFTNTQPLYTFGPNKTWSDPEKIVSLDPWGHMIVSSYGDFLEKGVDIKPSIAVTKANLRLAEIDDAVKAGRLVKDGTIITENGDIRVSKAAIEPVWHLKGVSKRFGISEKLLRRALFEDTGGMYPELITRPDMEVFLPPIGGITVYIFGDPEKINDEITKLTIRVHDECNGSDVFGSDICTCRPYLIYGIEEAIKQAQEGGVGMSIYFRKEGRALGEVTKYLVYNARKRQDGGDTAATYFQRTECIAGVKDMRFQALMPDVLHWMGIKKIDRFVSMSNMKYDAIVDSGISILERVDIPPEMIPNDSNVEIQAKIASGYFSSAKPPTTDDLVKTKGREWE</sequence>
<accession>A0A1R1PX56</accession>
<protein>
    <submittedName>
        <fullName evidence="7">Uracil-regulated protein 1</fullName>
    </submittedName>
</protein>
<dbReference type="InterPro" id="IPR036144">
    <property type="entry name" value="RibA-like_sf"/>
</dbReference>
<dbReference type="PANTHER" id="PTHR47259:SF2">
    <property type="entry name" value="URACIL-REGULATED PROTEIN 1"/>
    <property type="match status" value="1"/>
</dbReference>
<gene>
    <name evidence="7" type="ORF">AX774_g858</name>
</gene>
<dbReference type="AlphaFoldDB" id="A0A1R1PX56"/>
<evidence type="ECO:0000256" key="1">
    <source>
        <dbReference type="ARBA" id="ARBA00008131"/>
    </source>
</evidence>
<reference evidence="8" key="1">
    <citation type="submission" date="2017-01" db="EMBL/GenBank/DDBJ databases">
        <authorList>
            <person name="Wang Y."/>
            <person name="White M."/>
            <person name="Kvist S."/>
            <person name="Moncalvo J.-M."/>
        </authorList>
    </citation>
    <scope>NUCLEOTIDE SEQUENCE [LARGE SCALE GENOMIC DNA]</scope>
    <source>
        <strain evidence="8">COL-18-3</strain>
    </source>
</reference>
<dbReference type="NCBIfam" id="NF005536">
    <property type="entry name" value="PRK07198.1"/>
    <property type="match status" value="1"/>
</dbReference>
<evidence type="ECO:0000256" key="4">
    <source>
        <dbReference type="ARBA" id="ARBA00023134"/>
    </source>
</evidence>
<dbReference type="GO" id="GO:0003935">
    <property type="term" value="F:GTP cyclohydrolase II activity"/>
    <property type="evidence" value="ECO:0007669"/>
    <property type="project" value="InterPro"/>
</dbReference>
<feature type="domain" description="GTP cyclohydrolase N-terminal" evidence="6">
    <location>
        <begin position="127"/>
        <end position="317"/>
    </location>
</feature>
<keyword evidence="3" id="KW-0378">Hydrolase</keyword>
<evidence type="ECO:0000259" key="6">
    <source>
        <dbReference type="Pfam" id="PF12471"/>
    </source>
</evidence>
<proteinExistence type="inferred from homology"/>
<evidence type="ECO:0000256" key="3">
    <source>
        <dbReference type="ARBA" id="ARBA00022801"/>
    </source>
</evidence>
<organism evidence="7 8">
    <name type="scientific">Zancudomyces culisetae</name>
    <name type="common">Gut fungus</name>
    <name type="synonym">Smittium culisetae</name>
    <dbReference type="NCBI Taxonomy" id="1213189"/>
    <lineage>
        <taxon>Eukaryota</taxon>
        <taxon>Fungi</taxon>
        <taxon>Fungi incertae sedis</taxon>
        <taxon>Zoopagomycota</taxon>
        <taxon>Kickxellomycotina</taxon>
        <taxon>Harpellomycetes</taxon>
        <taxon>Harpellales</taxon>
        <taxon>Legeriomycetaceae</taxon>
        <taxon>Zancudomyces</taxon>
    </lineage>
</organism>
<dbReference type="GO" id="GO:0005525">
    <property type="term" value="F:GTP binding"/>
    <property type="evidence" value="ECO:0007669"/>
    <property type="project" value="UniProtKB-KW"/>
</dbReference>
<dbReference type="PANTHER" id="PTHR47259">
    <property type="match status" value="1"/>
</dbReference>
<evidence type="ECO:0000256" key="2">
    <source>
        <dbReference type="ARBA" id="ARBA00022741"/>
    </source>
</evidence>
<keyword evidence="4" id="KW-0342">GTP-binding</keyword>
<name>A0A1R1PX56_ZANCU</name>
<keyword evidence="8" id="KW-1185">Reference proteome</keyword>
<evidence type="ECO:0000313" key="7">
    <source>
        <dbReference type="EMBL" id="OMH85570.1"/>
    </source>
</evidence>
<comment type="caution">
    <text evidence="7">The sequence shown here is derived from an EMBL/GenBank/DDBJ whole genome shotgun (WGS) entry which is preliminary data.</text>
</comment>
<dbReference type="InterPro" id="IPR022163">
    <property type="entry name" value="GTP_CH_N"/>
</dbReference>
<evidence type="ECO:0000259" key="5">
    <source>
        <dbReference type="Pfam" id="PF00925"/>
    </source>
</evidence>
<dbReference type="Pfam" id="PF12471">
    <property type="entry name" value="GTP_CH_N"/>
    <property type="match status" value="1"/>
</dbReference>
<dbReference type="GO" id="GO:0009231">
    <property type="term" value="P:riboflavin biosynthetic process"/>
    <property type="evidence" value="ECO:0007669"/>
    <property type="project" value="InterPro"/>
</dbReference>
<dbReference type="InterPro" id="IPR000926">
    <property type="entry name" value="RibA"/>
</dbReference>
<evidence type="ECO:0000313" key="8">
    <source>
        <dbReference type="Proteomes" id="UP000188320"/>
    </source>
</evidence>
<dbReference type="Proteomes" id="UP000188320">
    <property type="component" value="Unassembled WGS sequence"/>
</dbReference>
<dbReference type="EMBL" id="LSSK01000071">
    <property type="protein sequence ID" value="OMH85570.1"/>
    <property type="molecule type" value="Genomic_DNA"/>
</dbReference>
<dbReference type="SUPFAM" id="SSF142695">
    <property type="entry name" value="RibA-like"/>
    <property type="match status" value="1"/>
</dbReference>
<feature type="domain" description="GTP cyclohydrolase II" evidence="5">
    <location>
        <begin position="350"/>
        <end position="493"/>
    </location>
</feature>
<dbReference type="InterPro" id="IPR032677">
    <property type="entry name" value="GTP_cyclohydro_II"/>
</dbReference>